<feature type="signal peptide" evidence="2">
    <location>
        <begin position="1"/>
        <end position="23"/>
    </location>
</feature>
<name>A0A8J2RTG8_9CRUS</name>
<protein>
    <submittedName>
        <fullName evidence="3">Uncharacterized protein</fullName>
    </submittedName>
</protein>
<evidence type="ECO:0000256" key="2">
    <source>
        <dbReference type="SAM" id="SignalP"/>
    </source>
</evidence>
<dbReference type="OrthoDB" id="6369289at2759"/>
<keyword evidence="1" id="KW-0175">Coiled coil</keyword>
<gene>
    <name evidence="3" type="ORF">DGAL_LOCUS8697</name>
</gene>
<organism evidence="3 4">
    <name type="scientific">Daphnia galeata</name>
    <dbReference type="NCBI Taxonomy" id="27404"/>
    <lineage>
        <taxon>Eukaryota</taxon>
        <taxon>Metazoa</taxon>
        <taxon>Ecdysozoa</taxon>
        <taxon>Arthropoda</taxon>
        <taxon>Crustacea</taxon>
        <taxon>Branchiopoda</taxon>
        <taxon>Diplostraca</taxon>
        <taxon>Cladocera</taxon>
        <taxon>Anomopoda</taxon>
        <taxon>Daphniidae</taxon>
        <taxon>Daphnia</taxon>
    </lineage>
</organism>
<keyword evidence="4" id="KW-1185">Reference proteome</keyword>
<feature type="coiled-coil region" evidence="1">
    <location>
        <begin position="146"/>
        <end position="234"/>
    </location>
</feature>
<feature type="chain" id="PRO_5035327412" evidence="2">
    <location>
        <begin position="24"/>
        <end position="263"/>
    </location>
</feature>
<proteinExistence type="predicted"/>
<sequence length="263" mass="30446">MANKIFFMRTAIILTALMVATYSQPQPERMISTLSAKKFQENTTGIQELRNKLVHYLQVLEPPEKNYGSKIIGNIGVEIFDMLMKRLTGMMNKGQNAGATFRIAPTVALHLNKNKRNFYVEQLVIQKITIKPMLVVEQTNAKEIEILKIRENEKRTEKMKEEIENMKRDQMLAKLDHEIEKLEFDIRNVTRQVEHETNSGMNHYNALVRVNAELEAEKKKVNDLNAVYQDIMRNACGCQRCRVIFGIAQTPNWFANFEASKPK</sequence>
<dbReference type="EMBL" id="CAKKLH010000191">
    <property type="protein sequence ID" value="CAH0105639.1"/>
    <property type="molecule type" value="Genomic_DNA"/>
</dbReference>
<reference evidence="3" key="1">
    <citation type="submission" date="2021-11" db="EMBL/GenBank/DDBJ databases">
        <authorList>
            <person name="Schell T."/>
        </authorList>
    </citation>
    <scope>NUCLEOTIDE SEQUENCE</scope>
    <source>
        <strain evidence="3">M5</strain>
    </source>
</reference>
<comment type="caution">
    <text evidence="3">The sequence shown here is derived from an EMBL/GenBank/DDBJ whole genome shotgun (WGS) entry which is preliminary data.</text>
</comment>
<accession>A0A8J2RTG8</accession>
<dbReference type="Proteomes" id="UP000789390">
    <property type="component" value="Unassembled WGS sequence"/>
</dbReference>
<evidence type="ECO:0000313" key="4">
    <source>
        <dbReference type="Proteomes" id="UP000789390"/>
    </source>
</evidence>
<keyword evidence="2" id="KW-0732">Signal</keyword>
<evidence type="ECO:0000313" key="3">
    <source>
        <dbReference type="EMBL" id="CAH0105639.1"/>
    </source>
</evidence>
<dbReference type="AlphaFoldDB" id="A0A8J2RTG8"/>
<evidence type="ECO:0000256" key="1">
    <source>
        <dbReference type="SAM" id="Coils"/>
    </source>
</evidence>